<dbReference type="InParanoid" id="A0A6P7H102"/>
<dbReference type="PANTHER" id="PTHR45712:SF22">
    <property type="entry name" value="INSULIN-LIKE GROWTH FACTOR-BINDING PROTEIN COMPLEX ACID LABILE SUBUNIT"/>
    <property type="match status" value="1"/>
</dbReference>
<dbReference type="GeneID" id="114349483"/>
<dbReference type="FunFam" id="3.80.10.10:FF:001164">
    <property type="entry name" value="GH01279p"/>
    <property type="match status" value="1"/>
</dbReference>
<protein>
    <submittedName>
        <fullName evidence="6">Leucine-rich repeat-containing protein 15-like</fullName>
    </submittedName>
</protein>
<dbReference type="SUPFAM" id="SSF52058">
    <property type="entry name" value="L domain-like"/>
    <property type="match status" value="1"/>
</dbReference>
<dbReference type="OrthoDB" id="6784511at2759"/>
<dbReference type="SMART" id="SM00369">
    <property type="entry name" value="LRR_TYP"/>
    <property type="match status" value="11"/>
</dbReference>
<dbReference type="PANTHER" id="PTHR45712">
    <property type="entry name" value="AGAP008170-PA"/>
    <property type="match status" value="1"/>
</dbReference>
<dbReference type="Proteomes" id="UP001652700">
    <property type="component" value="Unplaced"/>
</dbReference>
<keyword evidence="3" id="KW-0732">Signal</keyword>
<accession>A0A6P7H102</accession>
<keyword evidence="1" id="KW-0433">Leucine-rich repeat</keyword>
<dbReference type="SMART" id="SM00365">
    <property type="entry name" value="LRR_SD22"/>
    <property type="match status" value="6"/>
</dbReference>
<evidence type="ECO:0000313" key="4">
    <source>
        <dbReference type="EnsemblMetazoa" id="XP_028155666.1"/>
    </source>
</evidence>
<reference evidence="4" key="2">
    <citation type="submission" date="2025-05" db="UniProtKB">
        <authorList>
            <consortium name="EnsemblMetazoa"/>
        </authorList>
    </citation>
    <scope>IDENTIFICATION</scope>
</reference>
<proteinExistence type="predicted"/>
<dbReference type="AlphaFoldDB" id="A0A6P7H102"/>
<evidence type="ECO:0000256" key="1">
    <source>
        <dbReference type="ARBA" id="ARBA00022614"/>
    </source>
</evidence>
<dbReference type="InterPro" id="IPR032675">
    <property type="entry name" value="LRR_dom_sf"/>
</dbReference>
<organism evidence="6">
    <name type="scientific">Diabrotica virgifera virgifera</name>
    <name type="common">western corn rootworm</name>
    <dbReference type="NCBI Taxonomy" id="50390"/>
    <lineage>
        <taxon>Eukaryota</taxon>
        <taxon>Metazoa</taxon>
        <taxon>Ecdysozoa</taxon>
        <taxon>Arthropoda</taxon>
        <taxon>Hexapoda</taxon>
        <taxon>Insecta</taxon>
        <taxon>Pterygota</taxon>
        <taxon>Neoptera</taxon>
        <taxon>Endopterygota</taxon>
        <taxon>Coleoptera</taxon>
        <taxon>Polyphaga</taxon>
        <taxon>Cucujiformia</taxon>
        <taxon>Chrysomeloidea</taxon>
        <taxon>Chrysomelidae</taxon>
        <taxon>Galerucinae</taxon>
        <taxon>Diabroticina</taxon>
        <taxon>Diabroticites</taxon>
        <taxon>Diabrotica</taxon>
    </lineage>
</organism>
<keyword evidence="5" id="KW-1185">Reference proteome</keyword>
<dbReference type="Pfam" id="PF13306">
    <property type="entry name" value="LRR_5"/>
    <property type="match status" value="1"/>
</dbReference>
<evidence type="ECO:0000313" key="6">
    <source>
        <dbReference type="RefSeq" id="XP_028155666.1"/>
    </source>
</evidence>
<sequence length="455" mass="51781">MVYVFMLLLCVLSVVSEKITFVDVKITLSSKKQQDLSEQIVITTKNLPSSIKNYNIDTYDAIKIEHQVLPIVYENAFQYLNTSHLAIVETDLKEFEPGAFNDLKKLETLTVGANLLKSIRKGIFNNLPITKLYLDDNKIKVIEGGSFDGMQRLTHIVLSMNKIIVLEKGLFKDLAELVSIRLDFNKIERIEELAFQNLPNLHRLDLDNNKIKILQASSLVNLPTLTVLLLQVNELESISLKNLDSLVVLWLYENKLKTLDMHMLNDLKSVKKINATNNEIGVLNCKSSTGFNVQFFDFSYNKIKNISEDCFNGSKIEHLKLSNNKIQNIPAESFRSANIKELHLQNNLITEIKKGTFANLHMSQLLLENNQIVDIEAGAFENSTFQSINLDGNKLRSIRHGVFDNTKVAFISILRNDGINERAFNNVSNLWDSKSGTNKLEFRRTTDKVLADEPF</sequence>
<dbReference type="Gene3D" id="3.80.10.10">
    <property type="entry name" value="Ribonuclease Inhibitor"/>
    <property type="match status" value="4"/>
</dbReference>
<dbReference type="KEGG" id="dvv:114349483"/>
<dbReference type="InterPro" id="IPR003591">
    <property type="entry name" value="Leu-rich_rpt_typical-subtyp"/>
</dbReference>
<dbReference type="EnsemblMetazoa" id="XM_028299865.2">
    <property type="protein sequence ID" value="XP_028155666.1"/>
    <property type="gene ID" value="LOC114349483"/>
</dbReference>
<dbReference type="Pfam" id="PF13855">
    <property type="entry name" value="LRR_8"/>
    <property type="match status" value="1"/>
</dbReference>
<evidence type="ECO:0000256" key="2">
    <source>
        <dbReference type="ARBA" id="ARBA00022737"/>
    </source>
</evidence>
<evidence type="ECO:0000313" key="5">
    <source>
        <dbReference type="Proteomes" id="UP001652700"/>
    </source>
</evidence>
<name>A0A6P7H102_DIAVI</name>
<feature type="signal peptide" evidence="3">
    <location>
        <begin position="1"/>
        <end position="16"/>
    </location>
</feature>
<evidence type="ECO:0000256" key="3">
    <source>
        <dbReference type="SAM" id="SignalP"/>
    </source>
</evidence>
<reference evidence="6" key="1">
    <citation type="submission" date="2025-04" db="UniProtKB">
        <authorList>
            <consortium name="RefSeq"/>
        </authorList>
    </citation>
    <scope>IDENTIFICATION</scope>
    <source>
        <tissue evidence="6">Whole insect</tissue>
    </source>
</reference>
<feature type="chain" id="PRO_5027700215" evidence="3">
    <location>
        <begin position="17"/>
        <end position="455"/>
    </location>
</feature>
<keyword evidence="2" id="KW-0677">Repeat</keyword>
<dbReference type="InterPro" id="IPR050333">
    <property type="entry name" value="SLRP"/>
</dbReference>
<dbReference type="InterPro" id="IPR001611">
    <property type="entry name" value="Leu-rich_rpt"/>
</dbReference>
<dbReference type="RefSeq" id="XP_028155666.1">
    <property type="nucleotide sequence ID" value="XM_028299865.1"/>
</dbReference>
<dbReference type="InterPro" id="IPR026906">
    <property type="entry name" value="LRR_5"/>
</dbReference>
<dbReference type="PROSITE" id="PS51450">
    <property type="entry name" value="LRR"/>
    <property type="match status" value="1"/>
</dbReference>
<gene>
    <name evidence="6" type="primary">LOC114349483</name>
</gene>